<dbReference type="Proteomes" id="UP000192639">
    <property type="component" value="Unassembled WGS sequence"/>
</dbReference>
<dbReference type="AlphaFoldDB" id="A0A1Y1S8A1"/>
<evidence type="ECO:0000259" key="6">
    <source>
        <dbReference type="SMART" id="SM00653"/>
    </source>
</evidence>
<dbReference type="GO" id="GO:0071074">
    <property type="term" value="F:eukaryotic initiation factor eIF2 binding"/>
    <property type="evidence" value="ECO:0007669"/>
    <property type="project" value="TreeGrafter"/>
</dbReference>
<comment type="caution">
    <text evidence="7">The sequence shown here is derived from an EMBL/GenBank/DDBJ whole genome shotgun (WGS) entry which is preliminary data.</text>
</comment>
<dbReference type="VEuPathDB" id="MicrosporidiaDB:ECANGB1_246"/>
<evidence type="ECO:0000313" key="8">
    <source>
        <dbReference type="Proteomes" id="UP000192639"/>
    </source>
</evidence>
<dbReference type="InterPro" id="IPR016189">
    <property type="entry name" value="Transl_init_fac_IF2/IF5_N"/>
</dbReference>
<organism evidence="7 8">
    <name type="scientific">Enterospora canceri</name>
    <dbReference type="NCBI Taxonomy" id="1081671"/>
    <lineage>
        <taxon>Eukaryota</taxon>
        <taxon>Fungi</taxon>
        <taxon>Fungi incertae sedis</taxon>
        <taxon>Microsporidia</taxon>
        <taxon>Enterocytozoonidae</taxon>
        <taxon>Enterospora</taxon>
    </lineage>
</organism>
<dbReference type="Gene3D" id="2.20.25.350">
    <property type="match status" value="1"/>
</dbReference>
<dbReference type="Gene3D" id="3.30.30.170">
    <property type="match status" value="1"/>
</dbReference>
<protein>
    <submittedName>
        <fullName evidence="7">IF5</fullName>
    </submittedName>
</protein>
<evidence type="ECO:0000256" key="2">
    <source>
        <dbReference type="ARBA" id="ARBA00022540"/>
    </source>
</evidence>
<sequence>MTGGNRKTLNINRRTQDAFYRYKMQGVQTKVESGRTTITNLEEIGRALRREPGHILRYLGVTLGCSTKVVETKYTVAGAFDETKLQGAIYDFIDQFVLCKECGNPETKFVVEKEGLSRACSSCGATVVQADHKISSTIIREIGSERFVDRNYEKELNKNAGKSFDELFVGMGYKEMNDYKDEFAKKTIDQILINIENMLETEEREESTRKYLKEVIKMGYGIDEIEEYFSRPKRDKKRNGLIKKGAKKFVESFEN</sequence>
<dbReference type="PANTHER" id="PTHR23001:SF7">
    <property type="entry name" value="EUKARYOTIC TRANSLATION INITIATION FACTOR 5"/>
    <property type="match status" value="1"/>
</dbReference>
<dbReference type="SUPFAM" id="SSF75689">
    <property type="entry name" value="Zinc-binding domain of translation initiation factor 2 beta"/>
    <property type="match status" value="1"/>
</dbReference>
<dbReference type="GO" id="GO:0005829">
    <property type="term" value="C:cytosol"/>
    <property type="evidence" value="ECO:0007669"/>
    <property type="project" value="TreeGrafter"/>
</dbReference>
<reference evidence="7 8" key="1">
    <citation type="journal article" date="2017" name="Environ. Microbiol.">
        <title>Decay of the glycolytic pathway and adaptation to intranuclear parasitism within Enterocytozoonidae microsporidia.</title>
        <authorList>
            <person name="Wiredu Boakye D."/>
            <person name="Jaroenlak P."/>
            <person name="Prachumwat A."/>
            <person name="Williams T.A."/>
            <person name="Bateman K.S."/>
            <person name="Itsathitphaisarn O."/>
            <person name="Sritunyalucksana K."/>
            <person name="Paszkiewicz K.H."/>
            <person name="Moore K.A."/>
            <person name="Stentiford G.D."/>
            <person name="Williams B.A."/>
        </authorList>
    </citation>
    <scope>NUCLEOTIDE SEQUENCE [LARGE SCALE GENOMIC DNA]</scope>
    <source>
        <strain evidence="7 8">GB1</strain>
    </source>
</reference>
<evidence type="ECO:0000256" key="5">
    <source>
        <dbReference type="ARBA" id="ARBA00023134"/>
    </source>
</evidence>
<name>A0A1Y1S8A1_9MICR</name>
<accession>A0A1Y1S8A1</accession>
<keyword evidence="2" id="KW-0396">Initiation factor</keyword>
<dbReference type="GO" id="GO:0005525">
    <property type="term" value="F:GTP binding"/>
    <property type="evidence" value="ECO:0007669"/>
    <property type="project" value="UniProtKB-KW"/>
</dbReference>
<proteinExistence type="inferred from homology"/>
<dbReference type="OrthoDB" id="10250831at2759"/>
<keyword evidence="4" id="KW-0648">Protein biosynthesis</keyword>
<keyword evidence="3" id="KW-0547">Nucleotide-binding</keyword>
<evidence type="ECO:0000256" key="1">
    <source>
        <dbReference type="ARBA" id="ARBA00010397"/>
    </source>
</evidence>
<evidence type="ECO:0000256" key="4">
    <source>
        <dbReference type="ARBA" id="ARBA00022917"/>
    </source>
</evidence>
<dbReference type="InterPro" id="IPR002735">
    <property type="entry name" value="Transl_init_fac_IF2/IF5_dom"/>
</dbReference>
<dbReference type="GO" id="GO:0005092">
    <property type="term" value="F:GDP-dissociation inhibitor activity"/>
    <property type="evidence" value="ECO:0007669"/>
    <property type="project" value="TreeGrafter"/>
</dbReference>
<dbReference type="SUPFAM" id="SSF100966">
    <property type="entry name" value="Translation initiation factor 2 beta, aIF2beta, N-terminal domain"/>
    <property type="match status" value="1"/>
</dbReference>
<keyword evidence="5" id="KW-0342">GTP-binding</keyword>
<dbReference type="EMBL" id="LWDP01000012">
    <property type="protein sequence ID" value="ORD94671.1"/>
    <property type="molecule type" value="Genomic_DNA"/>
</dbReference>
<dbReference type="Pfam" id="PF01873">
    <property type="entry name" value="eIF-5_eIF-2B"/>
    <property type="match status" value="1"/>
</dbReference>
<dbReference type="GO" id="GO:0001732">
    <property type="term" value="P:formation of cytoplasmic translation initiation complex"/>
    <property type="evidence" value="ECO:0007669"/>
    <property type="project" value="TreeGrafter"/>
</dbReference>
<evidence type="ECO:0000256" key="3">
    <source>
        <dbReference type="ARBA" id="ARBA00022741"/>
    </source>
</evidence>
<evidence type="ECO:0000313" key="7">
    <source>
        <dbReference type="EMBL" id="ORD94671.1"/>
    </source>
</evidence>
<dbReference type="PANTHER" id="PTHR23001">
    <property type="entry name" value="EUKARYOTIC TRANSLATION INITIATION FACTOR"/>
    <property type="match status" value="1"/>
</dbReference>
<dbReference type="InterPro" id="IPR045196">
    <property type="entry name" value="IF2/IF5"/>
</dbReference>
<dbReference type="InterPro" id="IPR016190">
    <property type="entry name" value="Transl_init_fac_IF2/IF5_Zn-bd"/>
</dbReference>
<gene>
    <name evidence="7" type="primary">IF5</name>
    <name evidence="7" type="ORF">ECANGB1_246</name>
</gene>
<keyword evidence="8" id="KW-1185">Reference proteome</keyword>
<dbReference type="SMART" id="SM00653">
    <property type="entry name" value="eIF2B_5"/>
    <property type="match status" value="1"/>
</dbReference>
<dbReference type="GO" id="GO:0003743">
    <property type="term" value="F:translation initiation factor activity"/>
    <property type="evidence" value="ECO:0007669"/>
    <property type="project" value="UniProtKB-KW"/>
</dbReference>
<comment type="similarity">
    <text evidence="1">Belongs to the eIF-2-beta/eIF-5 family.</text>
</comment>
<feature type="domain" description="Translation initiation factor IF2/IF5" evidence="6">
    <location>
        <begin position="19"/>
        <end position="126"/>
    </location>
</feature>